<protein>
    <submittedName>
        <fullName evidence="1">LAMI_0G08922g1_1</fullName>
    </submittedName>
</protein>
<keyword evidence="2" id="KW-1185">Reference proteome</keyword>
<sequence length="697" mass="79197">MDNLPGKVARAFKEDSEDVVTLVTVIDLYCSQVNREGTRAQKEAFLEALFCQLTLNKEVLAKIAWDLPKSLLNFIVIENVDTDKALLKSKVFRLVVKCFNEISLHGNAKECFLTGCEILSKLKRDNLELEDDNAEADEKVETSASLLSSIELSDGTEEARSEDFVAEAIKLPHEKTENKSEDIPRHLRDDFVAPPLERGVEEFILELRLHVVLEMVTTTLKRIHTLYPSRFLGMAVGSLFAFGRSNADQIDDSVFVLRRVFAFARGYIPPQPTQEVIRDIPKDDYNKIVEDENCLQRKLLRSLITTSLNLFLKKSELHVAEALFAQIKNLQFEPDSLWTVVNGISSRYFQLALSFDIDLEKEFVTRCIEESKRIYQSLPKDSEIVNDNARKAIGQVIYQLAYTYNLQKLANEKDLSLDAGSILILSASHFLEKNKPLYPGIKIDDCIYMYLRFVTPAMFSQAYDHDFMVDVCHYWILTAVLNVPCHENRKILSKLPSYLNVIFLQILLLKATTPAGGKQRMVLLTTLTRVLCLMPENITFDFAVDTLLSCPFPHIKCCMLGILKDLMINTRPHESDVTDALSTLSIKDDASDKKAPPVPPRPFLVITEDRMAAIHSLALLALKSLKQSPSKETSTLMLTYLNFLSGLRMKWDLIFLGEIVKELSQFLQEEESELSELEFLRIANSDLIAFLEEETKA</sequence>
<dbReference type="AlphaFoldDB" id="A0A1G4KA28"/>
<dbReference type="Pfam" id="PF08568">
    <property type="entry name" value="Kinetochor_Ybp2"/>
    <property type="match status" value="1"/>
</dbReference>
<dbReference type="OrthoDB" id="5396786at2759"/>
<dbReference type="PANTHER" id="PTHR28020:SF1">
    <property type="entry name" value="YAP1-BINDING PROTEIN 1-RELATED"/>
    <property type="match status" value="1"/>
</dbReference>
<dbReference type="PANTHER" id="PTHR28020">
    <property type="entry name" value="YAP1-BINDING PROTEIN 1-RELATED"/>
    <property type="match status" value="1"/>
</dbReference>
<gene>
    <name evidence="1" type="ORF">LAMI_0G08922G</name>
</gene>
<reference evidence="1 2" key="1">
    <citation type="submission" date="2016-03" db="EMBL/GenBank/DDBJ databases">
        <authorList>
            <person name="Devillers H."/>
        </authorList>
    </citation>
    <scope>NUCLEOTIDE SEQUENCE [LARGE SCALE GENOMIC DNA]</scope>
    <source>
        <strain evidence="1">CBS 11717</strain>
    </source>
</reference>
<name>A0A1G4KA28_9SACH</name>
<dbReference type="InterPro" id="IPR040347">
    <property type="entry name" value="YBP1/2"/>
</dbReference>
<dbReference type="STRING" id="1230905.A0A1G4KA28"/>
<evidence type="ECO:0000313" key="1">
    <source>
        <dbReference type="EMBL" id="SCV01035.1"/>
    </source>
</evidence>
<proteinExistence type="predicted"/>
<dbReference type="InterPro" id="IPR013877">
    <property type="entry name" value="YAP-bd/ALF4/Glomulin"/>
</dbReference>
<accession>A0A1G4KA28</accession>
<evidence type="ECO:0000313" key="2">
    <source>
        <dbReference type="Proteomes" id="UP000191024"/>
    </source>
</evidence>
<dbReference type="Proteomes" id="UP000191024">
    <property type="component" value="Chromosome G"/>
</dbReference>
<dbReference type="GO" id="GO:0005737">
    <property type="term" value="C:cytoplasm"/>
    <property type="evidence" value="ECO:0007669"/>
    <property type="project" value="TreeGrafter"/>
</dbReference>
<organism evidence="1 2">
    <name type="scientific">Lachancea mirantina</name>
    <dbReference type="NCBI Taxonomy" id="1230905"/>
    <lineage>
        <taxon>Eukaryota</taxon>
        <taxon>Fungi</taxon>
        <taxon>Dikarya</taxon>
        <taxon>Ascomycota</taxon>
        <taxon>Saccharomycotina</taxon>
        <taxon>Saccharomycetes</taxon>
        <taxon>Saccharomycetales</taxon>
        <taxon>Saccharomycetaceae</taxon>
        <taxon>Lachancea</taxon>
    </lineage>
</organism>
<dbReference type="GO" id="GO:0034599">
    <property type="term" value="P:cellular response to oxidative stress"/>
    <property type="evidence" value="ECO:0007669"/>
    <property type="project" value="InterPro"/>
</dbReference>
<dbReference type="EMBL" id="LT598469">
    <property type="protein sequence ID" value="SCV01035.1"/>
    <property type="molecule type" value="Genomic_DNA"/>
</dbReference>